<comment type="similarity">
    <text evidence="1">Belongs to the NDK family.</text>
</comment>
<evidence type="ECO:0000256" key="1">
    <source>
        <dbReference type="PROSITE-ProRule" id="PRU00706"/>
    </source>
</evidence>
<dbReference type="EMBL" id="CAJOBI010021578">
    <property type="protein sequence ID" value="CAF4219981.1"/>
    <property type="molecule type" value="Genomic_DNA"/>
</dbReference>
<dbReference type="InterPro" id="IPR034907">
    <property type="entry name" value="NDK-like_dom"/>
</dbReference>
<feature type="non-terminal residue" evidence="3">
    <location>
        <position position="1"/>
    </location>
</feature>
<organism evidence="3 6">
    <name type="scientific">Rotaria magnacalcarata</name>
    <dbReference type="NCBI Taxonomy" id="392030"/>
    <lineage>
        <taxon>Eukaryota</taxon>
        <taxon>Metazoa</taxon>
        <taxon>Spiralia</taxon>
        <taxon>Gnathifera</taxon>
        <taxon>Rotifera</taxon>
        <taxon>Eurotatoria</taxon>
        <taxon>Bdelloidea</taxon>
        <taxon>Philodinida</taxon>
        <taxon>Philodinidae</taxon>
        <taxon>Rotaria</taxon>
    </lineage>
</organism>
<name>A0A8S2SF90_9BILA</name>
<dbReference type="PROSITE" id="PS51374">
    <property type="entry name" value="NDPK_LIKE"/>
    <property type="match status" value="1"/>
</dbReference>
<sequence length="46" mass="5460">EIARHIRPRTLRAIYGKDKVKNAVHCTDLAEDTTLEIEYFFRILEN</sequence>
<dbReference type="AlphaFoldDB" id="A0A8S2SF90"/>
<gene>
    <name evidence="4" type="ORF">BYL167_LOCUS73877</name>
    <name evidence="5" type="ORF">GIL414_LOCUS85102</name>
    <name evidence="3" type="ORF">SMN809_LOCUS22678</name>
</gene>
<dbReference type="Proteomes" id="UP000676336">
    <property type="component" value="Unassembled WGS sequence"/>
</dbReference>
<proteinExistence type="inferred from homology"/>
<evidence type="ECO:0000313" key="6">
    <source>
        <dbReference type="Proteomes" id="UP000676336"/>
    </source>
</evidence>
<dbReference type="InterPro" id="IPR036850">
    <property type="entry name" value="NDK-like_dom_sf"/>
</dbReference>
<evidence type="ECO:0000313" key="4">
    <source>
        <dbReference type="EMBL" id="CAF5158047.1"/>
    </source>
</evidence>
<protein>
    <recommendedName>
        <fullName evidence="2">Nucleoside diphosphate kinase-like domain-containing protein</fullName>
    </recommendedName>
</protein>
<dbReference type="Proteomes" id="UP000681720">
    <property type="component" value="Unassembled WGS sequence"/>
</dbReference>
<reference evidence="3" key="1">
    <citation type="submission" date="2021-02" db="EMBL/GenBank/DDBJ databases">
        <authorList>
            <person name="Nowell W R."/>
        </authorList>
    </citation>
    <scope>NUCLEOTIDE SEQUENCE</scope>
</reference>
<accession>A0A8S2SF90</accession>
<comment type="caution">
    <text evidence="3">The sequence shown here is derived from an EMBL/GenBank/DDBJ whole genome shotgun (WGS) entry which is preliminary data.</text>
</comment>
<evidence type="ECO:0000313" key="5">
    <source>
        <dbReference type="EMBL" id="CAF5222500.1"/>
    </source>
</evidence>
<evidence type="ECO:0000259" key="2">
    <source>
        <dbReference type="Pfam" id="PF00334"/>
    </source>
</evidence>
<evidence type="ECO:0000313" key="3">
    <source>
        <dbReference type="EMBL" id="CAF4219981.1"/>
    </source>
</evidence>
<dbReference type="Pfam" id="PF00334">
    <property type="entry name" value="NDK"/>
    <property type="match status" value="1"/>
</dbReference>
<dbReference type="EMBL" id="CAJOBJ010368982">
    <property type="protein sequence ID" value="CAF5222500.1"/>
    <property type="molecule type" value="Genomic_DNA"/>
</dbReference>
<feature type="domain" description="Nucleoside diphosphate kinase-like" evidence="2">
    <location>
        <begin position="7"/>
        <end position="42"/>
    </location>
</feature>
<dbReference type="Gene3D" id="3.30.70.141">
    <property type="entry name" value="Nucleoside diphosphate kinase-like domain"/>
    <property type="match status" value="1"/>
</dbReference>
<dbReference type="EMBL" id="CAJOBH010263256">
    <property type="protein sequence ID" value="CAF5158047.1"/>
    <property type="molecule type" value="Genomic_DNA"/>
</dbReference>
<comment type="caution">
    <text evidence="1">Lacks conserved residue(s) required for the propagation of feature annotation.</text>
</comment>
<dbReference type="SUPFAM" id="SSF54919">
    <property type="entry name" value="Nucleoside diphosphate kinase, NDK"/>
    <property type="match status" value="1"/>
</dbReference>
<dbReference type="Proteomes" id="UP000681967">
    <property type="component" value="Unassembled WGS sequence"/>
</dbReference>